<proteinExistence type="predicted"/>
<keyword evidence="3" id="KW-1185">Reference proteome</keyword>
<gene>
    <name evidence="2" type="ORF">niasHT_034537</name>
</gene>
<feature type="compositionally biased region" description="Low complexity" evidence="1">
    <location>
        <begin position="132"/>
        <end position="142"/>
    </location>
</feature>
<evidence type="ECO:0000313" key="3">
    <source>
        <dbReference type="Proteomes" id="UP001620626"/>
    </source>
</evidence>
<name>A0ABD2HWS9_9BILA</name>
<feature type="compositionally biased region" description="Polar residues" evidence="1">
    <location>
        <begin position="105"/>
        <end position="125"/>
    </location>
</feature>
<dbReference type="InterPro" id="IPR029063">
    <property type="entry name" value="SAM-dependent_MTases_sf"/>
</dbReference>
<dbReference type="PANTHER" id="PTHR43675">
    <property type="entry name" value="ARSENITE METHYLTRANSFERASE"/>
    <property type="match status" value="1"/>
</dbReference>
<evidence type="ECO:0000313" key="2">
    <source>
        <dbReference type="EMBL" id="KAL3072337.1"/>
    </source>
</evidence>
<dbReference type="PANTHER" id="PTHR43675:SF1">
    <property type="entry name" value="RIKEN CDNA 2700097O09 GENE"/>
    <property type="match status" value="1"/>
</dbReference>
<protein>
    <recommendedName>
        <fullName evidence="4">Histone H3-K79 methyltransferase</fullName>
    </recommendedName>
</protein>
<dbReference type="SUPFAM" id="SSF53335">
    <property type="entry name" value="S-adenosyl-L-methionine-dependent methyltransferases"/>
    <property type="match status" value="1"/>
</dbReference>
<dbReference type="AlphaFoldDB" id="A0ABD2HWS9"/>
<reference evidence="2 3" key="1">
    <citation type="submission" date="2024-10" db="EMBL/GenBank/DDBJ databases">
        <authorList>
            <person name="Kim D."/>
        </authorList>
    </citation>
    <scope>NUCLEOTIDE SEQUENCE [LARGE SCALE GENOMIC DNA]</scope>
    <source>
        <strain evidence="2">BH-2024</strain>
    </source>
</reference>
<feature type="region of interest" description="Disordered" evidence="1">
    <location>
        <begin position="105"/>
        <end position="142"/>
    </location>
</feature>
<dbReference type="Proteomes" id="UP001620626">
    <property type="component" value="Unassembled WGS sequence"/>
</dbReference>
<organism evidence="2 3">
    <name type="scientific">Heterodera trifolii</name>
    <dbReference type="NCBI Taxonomy" id="157864"/>
    <lineage>
        <taxon>Eukaryota</taxon>
        <taxon>Metazoa</taxon>
        <taxon>Ecdysozoa</taxon>
        <taxon>Nematoda</taxon>
        <taxon>Chromadorea</taxon>
        <taxon>Rhabditida</taxon>
        <taxon>Tylenchina</taxon>
        <taxon>Tylenchomorpha</taxon>
        <taxon>Tylenchoidea</taxon>
        <taxon>Heteroderidae</taxon>
        <taxon>Heteroderinae</taxon>
        <taxon>Heterodera</taxon>
    </lineage>
</organism>
<evidence type="ECO:0000256" key="1">
    <source>
        <dbReference type="SAM" id="MobiDB-lite"/>
    </source>
</evidence>
<dbReference type="Gene3D" id="3.40.50.150">
    <property type="entry name" value="Vaccinia Virus protein VP39"/>
    <property type="match status" value="1"/>
</dbReference>
<evidence type="ECO:0008006" key="4">
    <source>
        <dbReference type="Google" id="ProtNLM"/>
    </source>
</evidence>
<dbReference type="CDD" id="cd02440">
    <property type="entry name" value="AdoMet_MTases"/>
    <property type="match status" value="1"/>
</dbReference>
<comment type="caution">
    <text evidence="2">The sequence shown here is derived from an EMBL/GenBank/DDBJ whole genome shotgun (WGS) entry which is preliminary data.</text>
</comment>
<dbReference type="InterPro" id="IPR026669">
    <property type="entry name" value="Arsenite_MeTrfase-like"/>
</dbReference>
<sequence length="417" mass="46175">MSDADGKLEAAQQQFDAILASFSPTADGNEQLQQQQKELFLRWVRQLLRRENAMPPNETLAHNDNRHSTNLSVRKQLGRIAKRLRELTPLEYCLDIPAAPASVDENQLAKQQQQQYNPSPSTTTEAAKLPNSTAPTTTVPVSVTSSPTALKRHQPHTVWPVAGAFADCTAQNTLHVDAFLFDDDDVDQLAADGILRRHFCTKCRSTDVEQFNFISHSLTIEELHHLFTVRLPSLDGKVLVDIGSRLGTVLYAAALYCPRIGRAIGIERDPFLYELQCQIVAEFGDCLPSKIELLCADVRDVGTTSKVTFFFFFFDGHADVDILASADVVIMNNVFTFFADHAEQVSCWQHLRAHLRPGTLLLHSPSLELVTAHLCPSALGFAFDDWLQALHIGTAAMSTAVSVGTDTFSVYQIVANE</sequence>
<accession>A0ABD2HWS9</accession>
<dbReference type="EMBL" id="JBICBT010001330">
    <property type="protein sequence ID" value="KAL3072337.1"/>
    <property type="molecule type" value="Genomic_DNA"/>
</dbReference>